<name>A0AAV7M7T5_PLEWA</name>
<proteinExistence type="predicted"/>
<reference evidence="1" key="1">
    <citation type="journal article" date="2022" name="bioRxiv">
        <title>Sequencing and chromosome-scale assembly of the giantPleurodeles waltlgenome.</title>
        <authorList>
            <person name="Brown T."/>
            <person name="Elewa A."/>
            <person name="Iarovenko S."/>
            <person name="Subramanian E."/>
            <person name="Araus A.J."/>
            <person name="Petzold A."/>
            <person name="Susuki M."/>
            <person name="Suzuki K.-i.T."/>
            <person name="Hayashi T."/>
            <person name="Toyoda A."/>
            <person name="Oliveira C."/>
            <person name="Osipova E."/>
            <person name="Leigh N.D."/>
            <person name="Simon A."/>
            <person name="Yun M.H."/>
        </authorList>
    </citation>
    <scope>NUCLEOTIDE SEQUENCE</scope>
    <source>
        <strain evidence="1">20211129_DDA</strain>
        <tissue evidence="1">Liver</tissue>
    </source>
</reference>
<comment type="caution">
    <text evidence="1">The sequence shown here is derived from an EMBL/GenBank/DDBJ whole genome shotgun (WGS) entry which is preliminary data.</text>
</comment>
<dbReference type="Proteomes" id="UP001066276">
    <property type="component" value="Chromosome 10"/>
</dbReference>
<dbReference type="AlphaFoldDB" id="A0AAV7M7T5"/>
<sequence length="132" mass="14246">MALGVIDPLELAVQRHTLPQTPEDIEGSGVLASGRRCPTHKPVLNSVLEGVLDSVLEESHLCVQQQSRAFARILVGSRLIIASSAAEASKVYFSSSLSITFQLVYALIICPLSSSWSDLPKIHSIKAELCHP</sequence>
<keyword evidence="2" id="KW-1185">Reference proteome</keyword>
<dbReference type="EMBL" id="JANPWB010000014">
    <property type="protein sequence ID" value="KAJ1099846.1"/>
    <property type="molecule type" value="Genomic_DNA"/>
</dbReference>
<protein>
    <submittedName>
        <fullName evidence="1">Uncharacterized protein</fullName>
    </submittedName>
</protein>
<evidence type="ECO:0000313" key="1">
    <source>
        <dbReference type="EMBL" id="KAJ1099846.1"/>
    </source>
</evidence>
<accession>A0AAV7M7T5</accession>
<evidence type="ECO:0000313" key="2">
    <source>
        <dbReference type="Proteomes" id="UP001066276"/>
    </source>
</evidence>
<gene>
    <name evidence="1" type="ORF">NDU88_004941</name>
</gene>
<organism evidence="1 2">
    <name type="scientific">Pleurodeles waltl</name>
    <name type="common">Iberian ribbed newt</name>
    <dbReference type="NCBI Taxonomy" id="8319"/>
    <lineage>
        <taxon>Eukaryota</taxon>
        <taxon>Metazoa</taxon>
        <taxon>Chordata</taxon>
        <taxon>Craniata</taxon>
        <taxon>Vertebrata</taxon>
        <taxon>Euteleostomi</taxon>
        <taxon>Amphibia</taxon>
        <taxon>Batrachia</taxon>
        <taxon>Caudata</taxon>
        <taxon>Salamandroidea</taxon>
        <taxon>Salamandridae</taxon>
        <taxon>Pleurodelinae</taxon>
        <taxon>Pleurodeles</taxon>
    </lineage>
</organism>